<dbReference type="Proteomes" id="UP000054549">
    <property type="component" value="Unassembled WGS sequence"/>
</dbReference>
<feature type="non-terminal residue" evidence="1">
    <location>
        <position position="102"/>
    </location>
</feature>
<reference evidence="1 2" key="1">
    <citation type="submission" date="2014-04" db="EMBL/GenBank/DDBJ databases">
        <title>Evolutionary Origins and Diversification of the Mycorrhizal Mutualists.</title>
        <authorList>
            <consortium name="DOE Joint Genome Institute"/>
            <consortium name="Mycorrhizal Genomics Consortium"/>
            <person name="Kohler A."/>
            <person name="Kuo A."/>
            <person name="Nagy L.G."/>
            <person name="Floudas D."/>
            <person name="Copeland A."/>
            <person name="Barry K.W."/>
            <person name="Cichocki N."/>
            <person name="Veneault-Fourrey C."/>
            <person name="LaButti K."/>
            <person name="Lindquist E.A."/>
            <person name="Lipzen A."/>
            <person name="Lundell T."/>
            <person name="Morin E."/>
            <person name="Murat C."/>
            <person name="Riley R."/>
            <person name="Ohm R."/>
            <person name="Sun H."/>
            <person name="Tunlid A."/>
            <person name="Henrissat B."/>
            <person name="Grigoriev I.V."/>
            <person name="Hibbett D.S."/>
            <person name="Martin F."/>
        </authorList>
    </citation>
    <scope>NUCLEOTIDE SEQUENCE [LARGE SCALE GENOMIC DNA]</scope>
    <source>
        <strain evidence="1 2">Koide BX008</strain>
    </source>
</reference>
<dbReference type="InParanoid" id="A0A0C2WHV9"/>
<dbReference type="EMBL" id="KN818481">
    <property type="protein sequence ID" value="KIL55713.1"/>
    <property type="molecule type" value="Genomic_DNA"/>
</dbReference>
<name>A0A0C2WHV9_AMAMK</name>
<dbReference type="AlphaFoldDB" id="A0A0C2WHV9"/>
<evidence type="ECO:0000313" key="2">
    <source>
        <dbReference type="Proteomes" id="UP000054549"/>
    </source>
</evidence>
<keyword evidence="2" id="KW-1185">Reference proteome</keyword>
<gene>
    <name evidence="1" type="ORF">M378DRAFT_31805</name>
</gene>
<sequence>QGLYRRWCKLTGFFSMIPEDTKARRQLEEAITSAKEQTQVDDHFHRIKPEDKPTPYSDEIFKEAAIRWLVETDQPVAAFEHPAFQRMIHITSRAGATRSVQI</sequence>
<feature type="non-terminal residue" evidence="1">
    <location>
        <position position="1"/>
    </location>
</feature>
<accession>A0A0C2WHV9</accession>
<proteinExistence type="predicted"/>
<organism evidence="1 2">
    <name type="scientific">Amanita muscaria (strain Koide BX008)</name>
    <dbReference type="NCBI Taxonomy" id="946122"/>
    <lineage>
        <taxon>Eukaryota</taxon>
        <taxon>Fungi</taxon>
        <taxon>Dikarya</taxon>
        <taxon>Basidiomycota</taxon>
        <taxon>Agaricomycotina</taxon>
        <taxon>Agaricomycetes</taxon>
        <taxon>Agaricomycetidae</taxon>
        <taxon>Agaricales</taxon>
        <taxon>Pluteineae</taxon>
        <taxon>Amanitaceae</taxon>
        <taxon>Amanita</taxon>
    </lineage>
</organism>
<evidence type="ECO:0000313" key="1">
    <source>
        <dbReference type="EMBL" id="KIL55713.1"/>
    </source>
</evidence>
<protein>
    <submittedName>
        <fullName evidence="1">Uncharacterized protein</fullName>
    </submittedName>
</protein>
<dbReference type="OrthoDB" id="3256444at2759"/>
<dbReference type="HOGENOM" id="CLU_161754_0_0_1"/>